<protein>
    <submittedName>
        <fullName evidence="3">Exo-alpha-sialidase</fullName>
    </submittedName>
</protein>
<dbReference type="OrthoDB" id="3805100at2"/>
<organism evidence="3 4">
    <name type="scientific">Trebonia kvetii</name>
    <dbReference type="NCBI Taxonomy" id="2480626"/>
    <lineage>
        <taxon>Bacteria</taxon>
        <taxon>Bacillati</taxon>
        <taxon>Actinomycetota</taxon>
        <taxon>Actinomycetes</taxon>
        <taxon>Streptosporangiales</taxon>
        <taxon>Treboniaceae</taxon>
        <taxon>Trebonia</taxon>
    </lineage>
</organism>
<evidence type="ECO:0000313" key="3">
    <source>
        <dbReference type="EMBL" id="TVZ03432.1"/>
    </source>
</evidence>
<evidence type="ECO:0000256" key="1">
    <source>
        <dbReference type="SAM" id="MobiDB-lite"/>
    </source>
</evidence>
<dbReference type="CDD" id="cd15482">
    <property type="entry name" value="Sialidase_non-viral"/>
    <property type="match status" value="1"/>
</dbReference>
<evidence type="ECO:0000256" key="2">
    <source>
        <dbReference type="SAM" id="SignalP"/>
    </source>
</evidence>
<feature type="signal peptide" evidence="2">
    <location>
        <begin position="1"/>
        <end position="26"/>
    </location>
</feature>
<keyword evidence="4" id="KW-1185">Reference proteome</keyword>
<sequence length="438" mass="44060">MRTNEGASLSASLPRRGLLAGLAASAALLLMTGCGSGPGAAPAARAASTTTVATATPVSTATATPVSTVSPAGPAGPATPGPAASSGTGQRCAPGQIGPVGASFVSADDGYLLGITLKECWADATSTLRLRKTTDGGLRWTSLTAPPAPWGGIAPSGPGRVPANGVTSLLFADARNGWAYGPGLWATHDGGASWHRIGTKDWAVQSMAATDGRVVAVLESCDAYDADCAAPSFAVRTSPAARDAWRQVPGAAGQGIPSVVAREGMAFLVVSATGDGSHAKRDTLLSGPANGSARWTSRSIPCGRGANPVSATTANRLVLSCAMLGAHPAATHLYASADAGRHWTKIATLGMYDGAGTVERTGAGTLLVAGIYNGVALSRDGGRTWTWPGAIDKSDNVGGGDAIEADLFTNDAGYVIVTCGSLWITRDAGRTWRPVTVR</sequence>
<gene>
    <name evidence="3" type="ORF">EAS64_23845</name>
</gene>
<dbReference type="PROSITE" id="PS51318">
    <property type="entry name" value="TAT"/>
    <property type="match status" value="1"/>
</dbReference>
<dbReference type="SUPFAM" id="SSF110296">
    <property type="entry name" value="Oligoxyloglucan reducing end-specific cellobiohydrolase"/>
    <property type="match status" value="1"/>
</dbReference>
<dbReference type="RefSeq" id="WP_145856192.1">
    <property type="nucleotide sequence ID" value="NZ_RPFW01000004.1"/>
</dbReference>
<feature type="region of interest" description="Disordered" evidence="1">
    <location>
        <begin position="57"/>
        <end position="92"/>
    </location>
</feature>
<dbReference type="AlphaFoldDB" id="A0A6P2BWG2"/>
<dbReference type="EMBL" id="RPFW01000004">
    <property type="protein sequence ID" value="TVZ03432.1"/>
    <property type="molecule type" value="Genomic_DNA"/>
</dbReference>
<feature type="chain" id="PRO_5039401857" evidence="2">
    <location>
        <begin position="27"/>
        <end position="438"/>
    </location>
</feature>
<reference evidence="3 4" key="1">
    <citation type="submission" date="2018-11" db="EMBL/GenBank/DDBJ databases">
        <title>Trebonia kvetii gen.nov., sp.nov., a novel acidophilic actinobacterium, and proposal of the new actinobacterial family Treboniaceae fam. nov.</title>
        <authorList>
            <person name="Rapoport D."/>
            <person name="Sagova-Mareckova M."/>
            <person name="Sedlacek I."/>
            <person name="Provaznik J."/>
            <person name="Kralova S."/>
            <person name="Pavlinic D."/>
            <person name="Benes V."/>
            <person name="Kopecky J."/>
        </authorList>
    </citation>
    <scope>NUCLEOTIDE SEQUENCE [LARGE SCALE GENOMIC DNA]</scope>
    <source>
        <strain evidence="3 4">15Tr583</strain>
    </source>
</reference>
<comment type="caution">
    <text evidence="3">The sequence shown here is derived from an EMBL/GenBank/DDBJ whole genome shotgun (WGS) entry which is preliminary data.</text>
</comment>
<dbReference type="InterPro" id="IPR006311">
    <property type="entry name" value="TAT_signal"/>
</dbReference>
<dbReference type="PROSITE" id="PS51257">
    <property type="entry name" value="PROKAR_LIPOPROTEIN"/>
    <property type="match status" value="1"/>
</dbReference>
<proteinExistence type="predicted"/>
<dbReference type="Gene3D" id="2.130.10.10">
    <property type="entry name" value="YVTN repeat-like/Quinoprotein amine dehydrogenase"/>
    <property type="match status" value="2"/>
</dbReference>
<keyword evidence="2" id="KW-0732">Signal</keyword>
<name>A0A6P2BWG2_9ACTN</name>
<accession>A0A6P2BWG2</accession>
<dbReference type="InterPro" id="IPR015943">
    <property type="entry name" value="WD40/YVTN_repeat-like_dom_sf"/>
</dbReference>
<feature type="compositionally biased region" description="Low complexity" evidence="1">
    <location>
        <begin position="57"/>
        <end position="89"/>
    </location>
</feature>
<evidence type="ECO:0000313" key="4">
    <source>
        <dbReference type="Proteomes" id="UP000460272"/>
    </source>
</evidence>
<dbReference type="Proteomes" id="UP000460272">
    <property type="component" value="Unassembled WGS sequence"/>
</dbReference>